<evidence type="ECO:0000313" key="10">
    <source>
        <dbReference type="Proteomes" id="UP000191518"/>
    </source>
</evidence>
<comment type="caution">
    <text evidence="9">The sequence shown here is derived from an EMBL/GenBank/DDBJ whole genome shotgun (WGS) entry which is preliminary data.</text>
</comment>
<dbReference type="EMBL" id="MDYP01000001">
    <property type="protein sequence ID" value="OQE12193.1"/>
    <property type="molecule type" value="Genomic_DNA"/>
</dbReference>
<dbReference type="AlphaFoldDB" id="A0A1V6SF29"/>
<organism evidence="9 10">
    <name type="scientific">Penicillium vulpinum</name>
    <dbReference type="NCBI Taxonomy" id="29845"/>
    <lineage>
        <taxon>Eukaryota</taxon>
        <taxon>Fungi</taxon>
        <taxon>Dikarya</taxon>
        <taxon>Ascomycota</taxon>
        <taxon>Pezizomycotina</taxon>
        <taxon>Eurotiomycetes</taxon>
        <taxon>Eurotiomycetidae</taxon>
        <taxon>Eurotiales</taxon>
        <taxon>Aspergillaceae</taxon>
        <taxon>Penicillium</taxon>
    </lineage>
</organism>
<feature type="transmembrane region" description="Helical" evidence="7">
    <location>
        <begin position="12"/>
        <end position="30"/>
    </location>
</feature>
<evidence type="ECO:0000256" key="7">
    <source>
        <dbReference type="SAM" id="Phobius"/>
    </source>
</evidence>
<evidence type="ECO:0000256" key="5">
    <source>
        <dbReference type="ARBA" id="ARBA00038359"/>
    </source>
</evidence>
<evidence type="ECO:0000256" key="3">
    <source>
        <dbReference type="ARBA" id="ARBA00022989"/>
    </source>
</evidence>
<keyword evidence="10" id="KW-1185">Reference proteome</keyword>
<accession>A0A1V6SF29</accession>
<feature type="transmembrane region" description="Helical" evidence="7">
    <location>
        <begin position="176"/>
        <end position="198"/>
    </location>
</feature>
<reference evidence="10" key="1">
    <citation type="journal article" date="2017" name="Nat. Microbiol.">
        <title>Global analysis of biosynthetic gene clusters reveals vast potential of secondary metabolite production in Penicillium species.</title>
        <authorList>
            <person name="Nielsen J.C."/>
            <person name="Grijseels S."/>
            <person name="Prigent S."/>
            <person name="Ji B."/>
            <person name="Dainat J."/>
            <person name="Nielsen K.F."/>
            <person name="Frisvad J.C."/>
            <person name="Workman M."/>
            <person name="Nielsen J."/>
        </authorList>
    </citation>
    <scope>NUCLEOTIDE SEQUENCE [LARGE SCALE GENOMIC DNA]</scope>
    <source>
        <strain evidence="10">IBT 29486</strain>
    </source>
</reference>
<dbReference type="STRING" id="29845.A0A1V6SF29"/>
<gene>
    <name evidence="9" type="ORF">PENVUL_c001G03121</name>
</gene>
<feature type="transmembrane region" description="Helical" evidence="7">
    <location>
        <begin position="210"/>
        <end position="231"/>
    </location>
</feature>
<feature type="transmembrane region" description="Helical" evidence="7">
    <location>
        <begin position="131"/>
        <end position="156"/>
    </location>
</feature>
<evidence type="ECO:0000259" key="8">
    <source>
        <dbReference type="Pfam" id="PF20684"/>
    </source>
</evidence>
<feature type="transmembrane region" description="Helical" evidence="7">
    <location>
        <begin position="292"/>
        <end position="310"/>
    </location>
</feature>
<evidence type="ECO:0000256" key="1">
    <source>
        <dbReference type="ARBA" id="ARBA00004141"/>
    </source>
</evidence>
<feature type="region of interest" description="Disordered" evidence="6">
    <location>
        <begin position="365"/>
        <end position="390"/>
    </location>
</feature>
<feature type="transmembrane region" description="Helical" evidence="7">
    <location>
        <begin position="261"/>
        <end position="280"/>
    </location>
</feature>
<feature type="transmembrane region" description="Helical" evidence="7">
    <location>
        <begin position="96"/>
        <end position="119"/>
    </location>
</feature>
<evidence type="ECO:0000256" key="6">
    <source>
        <dbReference type="SAM" id="MobiDB-lite"/>
    </source>
</evidence>
<evidence type="ECO:0000313" key="9">
    <source>
        <dbReference type="EMBL" id="OQE12193.1"/>
    </source>
</evidence>
<feature type="domain" description="Rhodopsin" evidence="8">
    <location>
        <begin position="115"/>
        <end position="355"/>
    </location>
</feature>
<evidence type="ECO:0000256" key="2">
    <source>
        <dbReference type="ARBA" id="ARBA00022692"/>
    </source>
</evidence>
<evidence type="ECO:0000256" key="4">
    <source>
        <dbReference type="ARBA" id="ARBA00023136"/>
    </source>
</evidence>
<dbReference type="PANTHER" id="PTHR33048:SF47">
    <property type="entry name" value="INTEGRAL MEMBRANE PROTEIN-RELATED"/>
    <property type="match status" value="1"/>
</dbReference>
<dbReference type="InterPro" id="IPR052337">
    <property type="entry name" value="SAT4-like"/>
</dbReference>
<comment type="similarity">
    <text evidence="5">Belongs to the SAT4 family.</text>
</comment>
<dbReference type="Proteomes" id="UP000191518">
    <property type="component" value="Unassembled WGS sequence"/>
</dbReference>
<feature type="compositionally biased region" description="Low complexity" evidence="6">
    <location>
        <begin position="365"/>
        <end position="375"/>
    </location>
</feature>
<keyword evidence="4 7" id="KW-0472">Membrane</keyword>
<name>A0A1V6SF29_9EURO</name>
<keyword evidence="3 7" id="KW-1133">Transmembrane helix</keyword>
<dbReference type="PANTHER" id="PTHR33048">
    <property type="entry name" value="PTH11-LIKE INTEGRAL MEMBRANE PROTEIN (AFU_ORTHOLOGUE AFUA_5G11245)"/>
    <property type="match status" value="1"/>
</dbReference>
<dbReference type="Pfam" id="PF20684">
    <property type="entry name" value="Fung_rhodopsin"/>
    <property type="match status" value="1"/>
</dbReference>
<comment type="subcellular location">
    <subcellularLocation>
        <location evidence="1">Membrane</location>
        <topology evidence="1">Multi-pass membrane protein</topology>
    </subcellularLocation>
</comment>
<protein>
    <recommendedName>
        <fullName evidence="8">Rhodopsin domain-containing protein</fullName>
    </recommendedName>
</protein>
<dbReference type="GO" id="GO:0016020">
    <property type="term" value="C:membrane"/>
    <property type="evidence" value="ECO:0007669"/>
    <property type="project" value="UniProtKB-SubCell"/>
</dbReference>
<feature type="transmembrane region" description="Helical" evidence="7">
    <location>
        <begin position="330"/>
        <end position="354"/>
    </location>
</feature>
<dbReference type="InterPro" id="IPR049326">
    <property type="entry name" value="Rhodopsin_dom_fungi"/>
</dbReference>
<sequence>MDLPSSVKTTRRNGHGTAVFVLIAASASYWPKVDKDIDCFGRLRGILPQTVKNHSTWDHILLSPLMPLAAFVHCLSKMDVIQNTATPGNISENRHAAIFGVGIGFIAFDSIIIALRIYVRAFLLRALGTDDILMIIGAIFNFGLSITIMIGSNYGIGKHALAISESDTMPMLKCIWVTRLLYTLSMGLVKMSLLWFYLRLDPRKYMRWAVFFVMFFNIGLSLASFIGALAACSPPSLFWTNPMSSGCMSIEPQQRFYEVNGILNIVTDILTYLLPLPMLYGLKLSWRKKGAILGIFGLGILSIAAACVRYDFVTKLSSAKEEYYLLLADSLNWCTIEAYVAIFCGCAPSLSILIKTYAPYIFSSSGASSSSSTQSPRARRNPLKSNRRRGMADTTLGSQDAFITVSNPGQEQDGIMMEADLEPDVATRKSTENTTYKKEYYNFTR</sequence>
<feature type="compositionally biased region" description="Basic residues" evidence="6">
    <location>
        <begin position="377"/>
        <end position="389"/>
    </location>
</feature>
<keyword evidence="2 7" id="KW-0812">Transmembrane</keyword>
<proteinExistence type="inferred from homology"/>